<sequence length="222" mass="25497">MNTVLFDLDGTLHNSEKWYIQACCTCIEAIRERELTDEEKDYLVGKPITKILSEWFLGQEKEVLRSFFTHYEMINYQIREYIGVYEMLTELKAREITMGIVSSKYRRYIVQELHNTGLLPFFDVIVGLDDCKEPKPNPEPLLKAINELYIEPKDCIYIGDQPTDVLAANAAGIECFGALWGEGQKEKLLSVSPAGLLQKPEDILVIDRLQDNLDRVSCPRSK</sequence>
<keyword evidence="3" id="KW-1185">Reference proteome</keyword>
<dbReference type="GO" id="GO:0006281">
    <property type="term" value="P:DNA repair"/>
    <property type="evidence" value="ECO:0007669"/>
    <property type="project" value="TreeGrafter"/>
</dbReference>
<dbReference type="Gene3D" id="3.40.50.1000">
    <property type="entry name" value="HAD superfamily/HAD-like"/>
    <property type="match status" value="1"/>
</dbReference>
<organism evidence="1 3">
    <name type="scientific">Aneurinibacillus migulanus</name>
    <name type="common">Bacillus migulanus</name>
    <dbReference type="NCBI Taxonomy" id="47500"/>
    <lineage>
        <taxon>Bacteria</taxon>
        <taxon>Bacillati</taxon>
        <taxon>Bacillota</taxon>
        <taxon>Bacilli</taxon>
        <taxon>Bacillales</taxon>
        <taxon>Paenibacillaceae</taxon>
        <taxon>Aneurinibacillus group</taxon>
        <taxon>Aneurinibacillus</taxon>
    </lineage>
</organism>
<evidence type="ECO:0000313" key="3">
    <source>
        <dbReference type="Proteomes" id="UP000037269"/>
    </source>
</evidence>
<protein>
    <submittedName>
        <fullName evidence="2">Pyrophosphatase PpaX</fullName>
    </submittedName>
</protein>
<dbReference type="Proteomes" id="UP000037269">
    <property type="component" value="Unassembled WGS sequence"/>
</dbReference>
<dbReference type="Pfam" id="PF13419">
    <property type="entry name" value="HAD_2"/>
    <property type="match status" value="1"/>
</dbReference>
<dbReference type="PATRIC" id="fig|47500.9.peg.1787"/>
<dbReference type="AlphaFoldDB" id="A0A0M0GXJ3"/>
<gene>
    <name evidence="1" type="ORF">AF333_03590</name>
    <name evidence="2" type="ORF">SAMN04487909_112112</name>
</gene>
<dbReference type="SUPFAM" id="SSF56784">
    <property type="entry name" value="HAD-like"/>
    <property type="match status" value="1"/>
</dbReference>
<dbReference type="InterPro" id="IPR041492">
    <property type="entry name" value="HAD_2"/>
</dbReference>
<dbReference type="STRING" id="47500.AF333_03590"/>
<dbReference type="NCBIfam" id="TIGR01549">
    <property type="entry name" value="HAD-SF-IA-v1"/>
    <property type="match status" value="1"/>
</dbReference>
<reference evidence="1 3" key="1">
    <citation type="submission" date="2015-07" db="EMBL/GenBank/DDBJ databases">
        <title>Fjat-14205 dsm 2895.</title>
        <authorList>
            <person name="Liu B."/>
            <person name="Wang J."/>
            <person name="Zhu Y."/>
            <person name="Liu G."/>
            <person name="Chen Q."/>
            <person name="Chen Z."/>
            <person name="Lan J."/>
            <person name="Che J."/>
            <person name="Ge C."/>
            <person name="Shi H."/>
            <person name="Pan Z."/>
            <person name="Liu X."/>
        </authorList>
    </citation>
    <scope>NUCLEOTIDE SEQUENCE [LARGE SCALE GENOMIC DNA]</scope>
    <source>
        <strain evidence="1 3">DSM 2895</strain>
    </source>
</reference>
<dbReference type="Proteomes" id="UP000182836">
    <property type="component" value="Unassembled WGS sequence"/>
</dbReference>
<dbReference type="InterPro" id="IPR023214">
    <property type="entry name" value="HAD_sf"/>
</dbReference>
<reference evidence="2 4" key="2">
    <citation type="submission" date="2016-10" db="EMBL/GenBank/DDBJ databases">
        <authorList>
            <person name="de Groot N.N."/>
        </authorList>
    </citation>
    <scope>NUCLEOTIDE SEQUENCE [LARGE SCALE GENOMIC DNA]</scope>
    <source>
        <strain evidence="2 4">DSM 2895</strain>
    </source>
</reference>
<dbReference type="NCBIfam" id="TIGR01509">
    <property type="entry name" value="HAD-SF-IA-v3"/>
    <property type="match status" value="1"/>
</dbReference>
<accession>A0A0M0GXJ3</accession>
<dbReference type="SFLD" id="SFLDS00003">
    <property type="entry name" value="Haloacid_Dehalogenase"/>
    <property type="match status" value="1"/>
</dbReference>
<dbReference type="RefSeq" id="WP_043068460.1">
    <property type="nucleotide sequence ID" value="NZ_BJOA01000397.1"/>
</dbReference>
<name>A0A0M0GXJ3_ANEMI</name>
<dbReference type="PANTHER" id="PTHR43434">
    <property type="entry name" value="PHOSPHOGLYCOLATE PHOSPHATASE"/>
    <property type="match status" value="1"/>
</dbReference>
<dbReference type="EMBL" id="LGUG01000004">
    <property type="protein sequence ID" value="KON94700.1"/>
    <property type="molecule type" value="Genomic_DNA"/>
</dbReference>
<dbReference type="GO" id="GO:0008967">
    <property type="term" value="F:phosphoglycolate phosphatase activity"/>
    <property type="evidence" value="ECO:0007669"/>
    <property type="project" value="TreeGrafter"/>
</dbReference>
<dbReference type="GeneID" id="42304292"/>
<proteinExistence type="predicted"/>
<dbReference type="InterPro" id="IPR050155">
    <property type="entry name" value="HAD-like_hydrolase_sf"/>
</dbReference>
<dbReference type="InterPro" id="IPR036412">
    <property type="entry name" value="HAD-like_sf"/>
</dbReference>
<dbReference type="Gene3D" id="1.10.150.240">
    <property type="entry name" value="Putative phosphatase, domain 2"/>
    <property type="match status" value="1"/>
</dbReference>
<evidence type="ECO:0000313" key="2">
    <source>
        <dbReference type="EMBL" id="SDJ13707.1"/>
    </source>
</evidence>
<evidence type="ECO:0000313" key="4">
    <source>
        <dbReference type="Proteomes" id="UP000182836"/>
    </source>
</evidence>
<dbReference type="EMBL" id="FNED01000012">
    <property type="protein sequence ID" value="SDJ13707.1"/>
    <property type="molecule type" value="Genomic_DNA"/>
</dbReference>
<dbReference type="SFLD" id="SFLDG01129">
    <property type="entry name" value="C1.5:_HAD__Beta-PGM__Phosphata"/>
    <property type="match status" value="1"/>
</dbReference>
<dbReference type="InterPro" id="IPR023198">
    <property type="entry name" value="PGP-like_dom2"/>
</dbReference>
<evidence type="ECO:0000313" key="1">
    <source>
        <dbReference type="EMBL" id="KON94700.1"/>
    </source>
</evidence>
<dbReference type="OrthoDB" id="9792518at2"/>
<dbReference type="PANTHER" id="PTHR43434:SF1">
    <property type="entry name" value="PHOSPHOGLYCOLATE PHOSPHATASE"/>
    <property type="match status" value="1"/>
</dbReference>
<dbReference type="InterPro" id="IPR006439">
    <property type="entry name" value="HAD-SF_hydro_IA"/>
</dbReference>